<protein>
    <recommendedName>
        <fullName evidence="3">DUF3579 domain-containing protein</fullName>
    </recommendedName>
</protein>
<evidence type="ECO:0008006" key="3">
    <source>
        <dbReference type="Google" id="ProtNLM"/>
    </source>
</evidence>
<dbReference type="AlphaFoldDB" id="F6D8E8"/>
<dbReference type="EMBL" id="CP002776">
    <property type="protein sequence ID" value="AEG31799.1"/>
    <property type="molecule type" value="Genomic_DNA"/>
</dbReference>
<accession>F6D8E8</accession>
<evidence type="ECO:0000313" key="2">
    <source>
        <dbReference type="Proteomes" id="UP000009232"/>
    </source>
</evidence>
<dbReference type="Proteomes" id="UP000009232">
    <property type="component" value="Chromosome"/>
</dbReference>
<proteinExistence type="predicted"/>
<dbReference type="HOGENOM" id="CLU_154671_1_0_6"/>
<dbReference type="InterPro" id="IPR021969">
    <property type="entry name" value="DUF3579"/>
</dbReference>
<organism evidence="1 2">
    <name type="scientific">Thiomicrospira cyclica (strain DSM 14477 / JCM 11371 / ALM1)</name>
    <name type="common">Thioalkalimicrobium cyclicum</name>
    <dbReference type="NCBI Taxonomy" id="717773"/>
    <lineage>
        <taxon>Bacteria</taxon>
        <taxon>Pseudomonadati</taxon>
        <taxon>Pseudomonadota</taxon>
        <taxon>Gammaproteobacteria</taxon>
        <taxon>Thiotrichales</taxon>
        <taxon>Piscirickettsiaceae</taxon>
        <taxon>Thiomicrospira</taxon>
    </lineage>
</organism>
<gene>
    <name evidence="1" type="ordered locus">Thicy_1032</name>
</gene>
<dbReference type="eggNOG" id="COG0456">
    <property type="taxonomic scope" value="Bacteria"/>
</dbReference>
<sequence>MFLNEQEKMVLTQHCKFIIEGVTEDGRKFRPSDWIDRISSLMASYGASHRLVYSDLMHPELYQGQKCLIIDTELEIKNPGMFEYVMNFAKSNNLKMTKVCEVVESKLGT</sequence>
<dbReference type="Gene3D" id="3.30.70.2340">
    <property type="entry name" value="Uncharacterised protein PF12112 family, DUF3579"/>
    <property type="match status" value="1"/>
</dbReference>
<dbReference type="KEGG" id="tcy:Thicy_1032"/>
<dbReference type="STRING" id="717773.Thicy_1032"/>
<reference evidence="1 2" key="1">
    <citation type="submission" date="2011-05" db="EMBL/GenBank/DDBJ databases">
        <title>Complete sequence of Thioalkalimicrobium cyclicum ALM1.</title>
        <authorList>
            <consortium name="US DOE Joint Genome Institute"/>
            <person name="Lucas S."/>
            <person name="Han J."/>
            <person name="Lapidus A."/>
            <person name="Cheng J.-F."/>
            <person name="Goodwin L."/>
            <person name="Pitluck S."/>
            <person name="Peters L."/>
            <person name="Mikhailova N."/>
            <person name="Davenport K."/>
            <person name="Han C."/>
            <person name="Tapia R."/>
            <person name="Land M."/>
            <person name="Hauser L."/>
            <person name="Kyrpides N."/>
            <person name="Ivanova N."/>
            <person name="Pagani I."/>
            <person name="Kappler U."/>
            <person name="Woyke T."/>
        </authorList>
    </citation>
    <scope>NUCLEOTIDE SEQUENCE [LARGE SCALE GENOMIC DNA]</scope>
    <source>
        <strain evidence="2">DSM 14477 / JCM 11371 / ALM1</strain>
    </source>
</reference>
<evidence type="ECO:0000313" key="1">
    <source>
        <dbReference type="EMBL" id="AEG31799.1"/>
    </source>
</evidence>
<keyword evidence="2" id="KW-1185">Reference proteome</keyword>
<name>F6D8E8_THICA</name>
<dbReference type="Pfam" id="PF12112">
    <property type="entry name" value="DUF3579"/>
    <property type="match status" value="1"/>
</dbReference>